<dbReference type="Pfam" id="PF13411">
    <property type="entry name" value="MerR_1"/>
    <property type="match status" value="1"/>
</dbReference>
<reference evidence="7 8" key="1">
    <citation type="submission" date="2018-11" db="EMBL/GenBank/DDBJ databases">
        <title>The genome draft of YIM 96095.</title>
        <authorList>
            <person name="Tang S.-K."/>
            <person name="Chunyu W.-X."/>
            <person name="Feng Y.-Z."/>
        </authorList>
    </citation>
    <scope>NUCLEOTIDE SEQUENCE [LARGE SCALE GENOMIC DNA]</scope>
    <source>
        <strain evidence="7 8">YIM 96095</strain>
    </source>
</reference>
<dbReference type="GO" id="GO:0003677">
    <property type="term" value="F:DNA binding"/>
    <property type="evidence" value="ECO:0007669"/>
    <property type="project" value="UniProtKB-KW"/>
</dbReference>
<proteinExistence type="predicted"/>
<evidence type="ECO:0000256" key="2">
    <source>
        <dbReference type="ARBA" id="ARBA00023015"/>
    </source>
</evidence>
<comment type="caution">
    <text evidence="7">The sequence shown here is derived from an EMBL/GenBank/DDBJ whole genome shotgun (WGS) entry which is preliminary data.</text>
</comment>
<dbReference type="OrthoDB" id="5296483at2"/>
<keyword evidence="1" id="KW-0678">Repressor</keyword>
<dbReference type="CDD" id="cd01282">
    <property type="entry name" value="HTH_MerR-like_sg3"/>
    <property type="match status" value="1"/>
</dbReference>
<gene>
    <name evidence="7" type="ORF">EFW17_05185</name>
</gene>
<keyword evidence="2" id="KW-0805">Transcription regulation</keyword>
<feature type="domain" description="HTH merR-type" evidence="6">
    <location>
        <begin position="1"/>
        <end position="68"/>
    </location>
</feature>
<dbReference type="SMART" id="SM00422">
    <property type="entry name" value="HTH_MERR"/>
    <property type="match status" value="1"/>
</dbReference>
<organism evidence="7 8">
    <name type="scientific">Halostreptopolyspora alba</name>
    <dbReference type="NCBI Taxonomy" id="2487137"/>
    <lineage>
        <taxon>Bacteria</taxon>
        <taxon>Bacillati</taxon>
        <taxon>Actinomycetota</taxon>
        <taxon>Actinomycetes</taxon>
        <taxon>Streptosporangiales</taxon>
        <taxon>Nocardiopsidaceae</taxon>
        <taxon>Halostreptopolyspora</taxon>
    </lineage>
</organism>
<dbReference type="InterPro" id="IPR047057">
    <property type="entry name" value="MerR_fam"/>
</dbReference>
<evidence type="ECO:0000256" key="1">
    <source>
        <dbReference type="ARBA" id="ARBA00022491"/>
    </source>
</evidence>
<dbReference type="PANTHER" id="PTHR30204:SF69">
    <property type="entry name" value="MERR-FAMILY TRANSCRIPTIONAL REGULATOR"/>
    <property type="match status" value="1"/>
</dbReference>
<evidence type="ECO:0000313" key="7">
    <source>
        <dbReference type="EMBL" id="RNL86587.1"/>
    </source>
</evidence>
<dbReference type="SUPFAM" id="SSF46955">
    <property type="entry name" value="Putative DNA-binding domain"/>
    <property type="match status" value="1"/>
</dbReference>
<evidence type="ECO:0000259" key="6">
    <source>
        <dbReference type="PROSITE" id="PS50937"/>
    </source>
</evidence>
<dbReference type="InterPro" id="IPR009061">
    <property type="entry name" value="DNA-bd_dom_put_sf"/>
</dbReference>
<evidence type="ECO:0000313" key="8">
    <source>
        <dbReference type="Proteomes" id="UP000269198"/>
    </source>
</evidence>
<dbReference type="EMBL" id="RJMB01000003">
    <property type="protein sequence ID" value="RNL86587.1"/>
    <property type="molecule type" value="Genomic_DNA"/>
</dbReference>
<keyword evidence="3" id="KW-0238">DNA-binding</keyword>
<dbReference type="PANTHER" id="PTHR30204">
    <property type="entry name" value="REDOX-CYCLING DRUG-SENSING TRANSCRIPTIONAL ACTIVATOR SOXR"/>
    <property type="match status" value="1"/>
</dbReference>
<dbReference type="Proteomes" id="UP000269198">
    <property type="component" value="Unassembled WGS sequence"/>
</dbReference>
<dbReference type="Gene3D" id="1.10.1660.10">
    <property type="match status" value="1"/>
</dbReference>
<evidence type="ECO:0000256" key="3">
    <source>
        <dbReference type="ARBA" id="ARBA00023125"/>
    </source>
</evidence>
<dbReference type="PROSITE" id="PS50937">
    <property type="entry name" value="HTH_MERR_2"/>
    <property type="match status" value="1"/>
</dbReference>
<dbReference type="InterPro" id="IPR000551">
    <property type="entry name" value="MerR-type_HTH_dom"/>
</dbReference>
<evidence type="ECO:0000256" key="4">
    <source>
        <dbReference type="ARBA" id="ARBA00023163"/>
    </source>
</evidence>
<feature type="region of interest" description="Disordered" evidence="5">
    <location>
        <begin position="113"/>
        <end position="132"/>
    </location>
</feature>
<keyword evidence="4" id="KW-0804">Transcription</keyword>
<dbReference type="RefSeq" id="WP_123200112.1">
    <property type="nucleotide sequence ID" value="NZ_RJMB01000003.1"/>
</dbReference>
<protein>
    <submittedName>
        <fullName evidence="7">MerR family transcriptional regulator</fullName>
    </submittedName>
</protein>
<dbReference type="PRINTS" id="PR00040">
    <property type="entry name" value="HTHMERR"/>
</dbReference>
<dbReference type="PROSITE" id="PS00552">
    <property type="entry name" value="HTH_MERR_1"/>
    <property type="match status" value="1"/>
</dbReference>
<sequence length="132" mass="14863">MRIGELARRTGVSERLLRYYEEQGLLQPRRRPSGYREYEDADVETVIRIRTLLAAGLNTALIAQILPCFLDNGEYLVPTCAEMVNDLHRAREQITVTIDELLRSRTALDEVIAAAPPQDAEPAVSSTPPRDE</sequence>
<keyword evidence="8" id="KW-1185">Reference proteome</keyword>
<evidence type="ECO:0000256" key="5">
    <source>
        <dbReference type="SAM" id="MobiDB-lite"/>
    </source>
</evidence>
<name>A0A3N0EFP2_9ACTN</name>
<dbReference type="AlphaFoldDB" id="A0A3N0EFP2"/>
<accession>A0A3N0EFP2</accession>
<dbReference type="GO" id="GO:0003700">
    <property type="term" value="F:DNA-binding transcription factor activity"/>
    <property type="evidence" value="ECO:0007669"/>
    <property type="project" value="InterPro"/>
</dbReference>